<organism evidence="1 2">
    <name type="scientific">Danaus chrysippus</name>
    <name type="common">African queen</name>
    <dbReference type="NCBI Taxonomy" id="151541"/>
    <lineage>
        <taxon>Eukaryota</taxon>
        <taxon>Metazoa</taxon>
        <taxon>Ecdysozoa</taxon>
        <taxon>Arthropoda</taxon>
        <taxon>Hexapoda</taxon>
        <taxon>Insecta</taxon>
        <taxon>Pterygota</taxon>
        <taxon>Neoptera</taxon>
        <taxon>Endopterygota</taxon>
        <taxon>Lepidoptera</taxon>
        <taxon>Glossata</taxon>
        <taxon>Ditrysia</taxon>
        <taxon>Papilionoidea</taxon>
        <taxon>Nymphalidae</taxon>
        <taxon>Danainae</taxon>
        <taxon>Danaini</taxon>
        <taxon>Danaina</taxon>
        <taxon>Danaus</taxon>
        <taxon>Anosia</taxon>
    </lineage>
</organism>
<proteinExistence type="predicted"/>
<gene>
    <name evidence="1" type="ORF">DCHRY22_LOCUS5301</name>
</gene>
<dbReference type="Proteomes" id="UP000789524">
    <property type="component" value="Unassembled WGS sequence"/>
</dbReference>
<keyword evidence="2" id="KW-1185">Reference proteome</keyword>
<protein>
    <submittedName>
        <fullName evidence="1">(African queen) hypothetical protein</fullName>
    </submittedName>
</protein>
<dbReference type="EMBL" id="CAKASE010000050">
    <property type="protein sequence ID" value="CAG9564292.1"/>
    <property type="molecule type" value="Genomic_DNA"/>
</dbReference>
<sequence length="84" mass="9824">MNDRAERAQQTRTKYNVTVSIGARAAIDALLKTDNRRNGPLRVRAFQRTHWRAFQSGIHFARLERAPMFELLERIMDTQLQGVR</sequence>
<dbReference type="AlphaFoldDB" id="A0A8J2QJI2"/>
<name>A0A8J2QJI2_9NEOP</name>
<reference evidence="1" key="1">
    <citation type="submission" date="2021-09" db="EMBL/GenBank/DDBJ databases">
        <authorList>
            <person name="Martin H S."/>
        </authorList>
    </citation>
    <scope>NUCLEOTIDE SEQUENCE</scope>
</reference>
<evidence type="ECO:0000313" key="1">
    <source>
        <dbReference type="EMBL" id="CAG9564292.1"/>
    </source>
</evidence>
<dbReference type="OrthoDB" id="10598569at2759"/>
<evidence type="ECO:0000313" key="2">
    <source>
        <dbReference type="Proteomes" id="UP000789524"/>
    </source>
</evidence>
<comment type="caution">
    <text evidence="1">The sequence shown here is derived from an EMBL/GenBank/DDBJ whole genome shotgun (WGS) entry which is preliminary data.</text>
</comment>
<accession>A0A8J2QJI2</accession>